<protein>
    <recommendedName>
        <fullName evidence="4">Galectin</fullName>
    </recommendedName>
</protein>
<name>A0AAE1U271_9EUCA</name>
<feature type="chain" id="PRO_5042020746" description="Galectin" evidence="1">
    <location>
        <begin position="20"/>
        <end position="315"/>
    </location>
</feature>
<proteinExistence type="predicted"/>
<gene>
    <name evidence="2" type="ORF">Pmani_024493</name>
</gene>
<evidence type="ECO:0000313" key="2">
    <source>
        <dbReference type="EMBL" id="KAK4303484.1"/>
    </source>
</evidence>
<dbReference type="EMBL" id="JAWZYT010002576">
    <property type="protein sequence ID" value="KAK4303484.1"/>
    <property type="molecule type" value="Genomic_DNA"/>
</dbReference>
<keyword evidence="3" id="KW-1185">Reference proteome</keyword>
<feature type="signal peptide" evidence="1">
    <location>
        <begin position="1"/>
        <end position="19"/>
    </location>
</feature>
<comment type="caution">
    <text evidence="2">The sequence shown here is derived from an EMBL/GenBank/DDBJ whole genome shotgun (WGS) entry which is preliminary data.</text>
</comment>
<accession>A0AAE1U271</accession>
<keyword evidence="1" id="KW-0732">Signal</keyword>
<dbReference type="AlphaFoldDB" id="A0AAE1U271"/>
<evidence type="ECO:0000256" key="1">
    <source>
        <dbReference type="SAM" id="SignalP"/>
    </source>
</evidence>
<sequence>MKGILIAVFLVALVGVTKGGLLGWLEGDQPQADDPQQGPSEAVEVLRVVEEMSRNFLDLANQRGSWLQRYEVLANDSSRNSAFITELLGISRIALPIIWNAFSANMQMQRAHKLSLGEAVFYNPPAALPAPHPLQLHTTRLTDQDDYTVEITLKLNAEANIGLRMMYEPEEGHEFDWNHDDIPIAAHFRWHFKYGADREVVLTNRKGGEWSSNEYYSGTEKWPNLVVGEKFSLILVKRGRCVQLHVMKGADMYFQIPKLEPSFNYCIQVDLLCNIKRESKMAQLPRQLQVVVNEDEQGAGEVEVLGIAWYPGSVL</sequence>
<evidence type="ECO:0000313" key="3">
    <source>
        <dbReference type="Proteomes" id="UP001292094"/>
    </source>
</evidence>
<organism evidence="2 3">
    <name type="scientific">Petrolisthes manimaculis</name>
    <dbReference type="NCBI Taxonomy" id="1843537"/>
    <lineage>
        <taxon>Eukaryota</taxon>
        <taxon>Metazoa</taxon>
        <taxon>Ecdysozoa</taxon>
        <taxon>Arthropoda</taxon>
        <taxon>Crustacea</taxon>
        <taxon>Multicrustacea</taxon>
        <taxon>Malacostraca</taxon>
        <taxon>Eumalacostraca</taxon>
        <taxon>Eucarida</taxon>
        <taxon>Decapoda</taxon>
        <taxon>Pleocyemata</taxon>
        <taxon>Anomura</taxon>
        <taxon>Galatheoidea</taxon>
        <taxon>Porcellanidae</taxon>
        <taxon>Petrolisthes</taxon>
    </lineage>
</organism>
<dbReference type="Proteomes" id="UP001292094">
    <property type="component" value="Unassembled WGS sequence"/>
</dbReference>
<evidence type="ECO:0008006" key="4">
    <source>
        <dbReference type="Google" id="ProtNLM"/>
    </source>
</evidence>
<reference evidence="2" key="1">
    <citation type="submission" date="2023-11" db="EMBL/GenBank/DDBJ databases">
        <title>Genome assemblies of two species of porcelain crab, Petrolisthes cinctipes and Petrolisthes manimaculis (Anomura: Porcellanidae).</title>
        <authorList>
            <person name="Angst P."/>
        </authorList>
    </citation>
    <scope>NUCLEOTIDE SEQUENCE</scope>
    <source>
        <strain evidence="2">PB745_02</strain>
        <tissue evidence="2">Gill</tissue>
    </source>
</reference>